<evidence type="ECO:0000313" key="1">
    <source>
        <dbReference type="EMBL" id="WAE39500.1"/>
    </source>
</evidence>
<proteinExistence type="predicted"/>
<gene>
    <name evidence="1" type="ORF">LDLAKGPJ_00076</name>
</gene>
<keyword evidence="2" id="KW-1185">Reference proteome</keyword>
<accession>A0A9E8V8F2</accession>
<evidence type="ECO:0000313" key="2">
    <source>
        <dbReference type="Proteomes" id="UP001156259"/>
    </source>
</evidence>
<reference evidence="1 2" key="1">
    <citation type="submission" date="2022-10" db="EMBL/GenBank/DDBJ databases">
        <title>Evolutionary Diversification of Methanotrophic Ca. Methanophagales (ANME-1) and Their Expansive Virome.</title>
        <authorList>
            <person name="Laso-Perez R."/>
            <person name="Wu F."/>
            <person name="Cremiere A."/>
            <person name="Speth D.R."/>
            <person name="Magyar J.S."/>
            <person name="Krupovic M."/>
            <person name="Orphan V.J."/>
        </authorList>
    </citation>
    <scope>NUCLEOTIDE SEQUENCE [LARGE SCALE GENOMIC DNA]</scope>
</reference>
<dbReference type="Proteomes" id="UP001156259">
    <property type="component" value="Segment"/>
</dbReference>
<name>A0A9E8V8F2_9CAUD</name>
<protein>
    <submittedName>
        <fullName evidence="1">Uncharacterized protein</fullName>
    </submittedName>
</protein>
<dbReference type="EMBL" id="OP880252">
    <property type="protein sequence ID" value="WAE39500.1"/>
    <property type="molecule type" value="Genomic_DNA"/>
</dbReference>
<sequence length="125" mass="14182">MADYHVLTVSPDKKTVTVVFRIPVPDEINQAGKNYRTALVEKLTHESPSGTIKSKSSFSTSEELTQVQNGEVYELLTSVRFSSLSLTNAQRRDELDAKFNELKTKALAQLKTELEWWGYKRDVTT</sequence>
<organism evidence="1 2">
    <name type="scientific">Methanophagales virus GBV301</name>
    <dbReference type="NCBI Taxonomy" id="2999280"/>
    <lineage>
        <taxon>Viruses</taxon>
        <taxon>Duplodnaviria</taxon>
        <taxon>Heunggongvirae</taxon>
        <taxon>Uroviricota</taxon>
        <taxon>Caudoviricetes</taxon>
        <taxon>Nakonvirales</taxon>
        <taxon>Ekchuahviridae</taxon>
        <taxon>Kukulkanvirus</taxon>
        <taxon>Kukulkanvirus guaymasense</taxon>
    </lineage>
</organism>